<dbReference type="PANTHER" id="PTHR14024:SF49">
    <property type="entry name" value="LIPID STORAGE DROPLETS SURFACE-BINDING PROTEIN 1"/>
    <property type="match status" value="1"/>
</dbReference>
<dbReference type="Proteomes" id="UP000663852">
    <property type="component" value="Unassembled WGS sequence"/>
</dbReference>
<dbReference type="GO" id="GO:0010890">
    <property type="term" value="P:positive regulation of triglyceride storage"/>
    <property type="evidence" value="ECO:0007669"/>
    <property type="project" value="TreeGrafter"/>
</dbReference>
<gene>
    <name evidence="5" type="ORF">EDS130_LOCUS12108</name>
</gene>
<evidence type="ECO:0000256" key="3">
    <source>
        <dbReference type="ARBA" id="ARBA00022677"/>
    </source>
</evidence>
<dbReference type="AlphaFoldDB" id="A0A814CTF8"/>
<evidence type="ECO:0000313" key="5">
    <source>
        <dbReference type="EMBL" id="CAF0946570.1"/>
    </source>
</evidence>
<proteinExistence type="inferred from homology"/>
<evidence type="ECO:0000256" key="2">
    <source>
        <dbReference type="ARBA" id="ARBA00006311"/>
    </source>
</evidence>
<dbReference type="PANTHER" id="PTHR14024">
    <property type="entry name" value="PERILIPIN"/>
    <property type="match status" value="1"/>
</dbReference>
<name>A0A814CTF8_ADIRI</name>
<evidence type="ECO:0000256" key="1">
    <source>
        <dbReference type="ARBA" id="ARBA00004502"/>
    </source>
</evidence>
<comment type="subcellular location">
    <subcellularLocation>
        <location evidence="1">Lipid droplet</location>
    </subcellularLocation>
</comment>
<evidence type="ECO:0000256" key="4">
    <source>
        <dbReference type="SAM" id="MobiDB-lite"/>
    </source>
</evidence>
<sequence length="398" mass="45315">MFGFQTLACLHDIPVVRSSTDKLQDVYAKAKTRSVLIRLPCNLAETVADKSLKIATTVAIPIMKPFQGPVRVIDDFTAEKLRQIEAKYPVIKSTPEQVLNTLNEKTEPVRNAMTSVKETTTSTIQHGKETVSNVANATVNKATNVADSVYTFCETHVPGKTIPVPRQDFGQRTILLWERIKSTISSQTDFLYRSIVFLLTWYRMFIVSFLLKIKQTNDFVLNKIQRKPFVFIFPQRFFIRMGVILEYFVERLRSENSTERKQPSSTRSVQQKQFASRRQTLKPGALLTTRQSVIVTKEEVSITRNGTTQSIHDKDQLYPSLNIDEIEPVCGTDIDKLHAKLNPTDVELLYSRLPTDIIPAEDNLGSLTDDQRALHAKLLGADLEREEQDDDIDEDYDD</sequence>
<dbReference type="InterPro" id="IPR004279">
    <property type="entry name" value="Perilipin"/>
</dbReference>
<dbReference type="GO" id="GO:0005811">
    <property type="term" value="C:lipid droplet"/>
    <property type="evidence" value="ECO:0007669"/>
    <property type="project" value="UniProtKB-SubCell"/>
</dbReference>
<dbReference type="EMBL" id="CAJNOJ010000045">
    <property type="protein sequence ID" value="CAF0946570.1"/>
    <property type="molecule type" value="Genomic_DNA"/>
</dbReference>
<feature type="region of interest" description="Disordered" evidence="4">
    <location>
        <begin position="256"/>
        <end position="279"/>
    </location>
</feature>
<dbReference type="OrthoDB" id="376826at2759"/>
<dbReference type="Pfam" id="PF03036">
    <property type="entry name" value="Perilipin"/>
    <property type="match status" value="1"/>
</dbReference>
<organism evidence="5 6">
    <name type="scientific">Adineta ricciae</name>
    <name type="common">Rotifer</name>
    <dbReference type="NCBI Taxonomy" id="249248"/>
    <lineage>
        <taxon>Eukaryota</taxon>
        <taxon>Metazoa</taxon>
        <taxon>Spiralia</taxon>
        <taxon>Gnathifera</taxon>
        <taxon>Rotifera</taxon>
        <taxon>Eurotatoria</taxon>
        <taxon>Bdelloidea</taxon>
        <taxon>Adinetida</taxon>
        <taxon>Adinetidae</taxon>
        <taxon>Adineta</taxon>
    </lineage>
</organism>
<dbReference type="GO" id="GO:0019915">
    <property type="term" value="P:lipid storage"/>
    <property type="evidence" value="ECO:0007669"/>
    <property type="project" value="TreeGrafter"/>
</dbReference>
<comment type="caution">
    <text evidence="5">The sequence shown here is derived from an EMBL/GenBank/DDBJ whole genome shotgun (WGS) entry which is preliminary data.</text>
</comment>
<dbReference type="GO" id="GO:0005829">
    <property type="term" value="C:cytosol"/>
    <property type="evidence" value="ECO:0007669"/>
    <property type="project" value="TreeGrafter"/>
</dbReference>
<accession>A0A814CTF8</accession>
<reference evidence="5" key="1">
    <citation type="submission" date="2021-02" db="EMBL/GenBank/DDBJ databases">
        <authorList>
            <person name="Nowell W R."/>
        </authorList>
    </citation>
    <scope>NUCLEOTIDE SEQUENCE</scope>
</reference>
<protein>
    <submittedName>
        <fullName evidence="5">Uncharacterized protein</fullName>
    </submittedName>
</protein>
<feature type="compositionally biased region" description="Polar residues" evidence="4">
    <location>
        <begin position="263"/>
        <end position="278"/>
    </location>
</feature>
<comment type="similarity">
    <text evidence="2">Belongs to the perilipin family.</text>
</comment>
<evidence type="ECO:0000313" key="6">
    <source>
        <dbReference type="Proteomes" id="UP000663852"/>
    </source>
</evidence>
<keyword evidence="3" id="KW-0551">Lipid droplet</keyword>